<dbReference type="Pfam" id="PF09981">
    <property type="entry name" value="DUF2218"/>
    <property type="match status" value="1"/>
</dbReference>
<gene>
    <name evidence="3" type="ORF">E6C51_12015</name>
</gene>
<dbReference type="Pfam" id="PF04954">
    <property type="entry name" value="SIP"/>
    <property type="match status" value="1"/>
</dbReference>
<evidence type="ECO:0000256" key="1">
    <source>
        <dbReference type="ARBA" id="ARBA00035644"/>
    </source>
</evidence>
<organism evidence="3 4">
    <name type="scientific">Allorhizobium terrae</name>
    <dbReference type="NCBI Taxonomy" id="1848972"/>
    <lineage>
        <taxon>Bacteria</taxon>
        <taxon>Pseudomonadati</taxon>
        <taxon>Pseudomonadota</taxon>
        <taxon>Alphaproteobacteria</taxon>
        <taxon>Hyphomicrobiales</taxon>
        <taxon>Rhizobiaceae</taxon>
        <taxon>Rhizobium/Agrobacterium group</taxon>
        <taxon>Allorhizobium</taxon>
    </lineage>
</organism>
<dbReference type="AlphaFoldDB" id="A0A4S3ZV86"/>
<dbReference type="InterPro" id="IPR039374">
    <property type="entry name" value="SIP_fam"/>
</dbReference>
<evidence type="ECO:0000313" key="3">
    <source>
        <dbReference type="EMBL" id="THF49667.1"/>
    </source>
</evidence>
<accession>A0A4S3ZV86</accession>
<dbReference type="Gene3D" id="3.40.50.80">
    <property type="entry name" value="Nucleotide-binding domain of ferredoxin-NADP reductase (FNR) module"/>
    <property type="match status" value="1"/>
</dbReference>
<dbReference type="CDD" id="cd06193">
    <property type="entry name" value="siderophore_interacting"/>
    <property type="match status" value="1"/>
</dbReference>
<dbReference type="EMBL" id="SSOA01000005">
    <property type="protein sequence ID" value="THF49667.1"/>
    <property type="molecule type" value="Genomic_DNA"/>
</dbReference>
<dbReference type="PANTHER" id="PTHR30157">
    <property type="entry name" value="FERRIC REDUCTASE, NADPH-DEPENDENT"/>
    <property type="match status" value="1"/>
</dbReference>
<sequence length="359" mass="39980">MSPPIADHVEALAQPVNEADLNTLKARVEIPDPQHCLRALADHLREDGLNVEESENGFQVTTPAVCGSMYREGNCIMVDARIADVEQLYFIKFWLQAHFHEIAGSASVKIDWSENCRGLTVPPGFSILTVTDTCSITPRVRRITFSTTDIARFQKPDAVHLRIMVNFKDFLNQSKAQGVDDDFVPIWRRYTVRAIDVSSNSITIDFFLHDTDGPGANWAKSAQVGDRVGISSLSGGGFKPADWYLMAGDETSLPAIGRVVETLPAHVEATAIVVVANADEIQHFESPANVRIEWIYRDSCGDISSAMLTALRRIDYPGDGRKKLVWAGCDVHTARKIRHYLRESHALSKDEEAVFGYWH</sequence>
<dbReference type="PANTHER" id="PTHR30157:SF0">
    <property type="entry name" value="NADPH-DEPENDENT FERRIC-CHELATE REDUCTASE"/>
    <property type="match status" value="1"/>
</dbReference>
<protein>
    <submittedName>
        <fullName evidence="3">Siderophore-interacting protein</fullName>
    </submittedName>
</protein>
<dbReference type="InterPro" id="IPR039261">
    <property type="entry name" value="FNR_nucleotide-bd"/>
</dbReference>
<proteinExistence type="inferred from homology"/>
<name>A0A4S3ZV86_9HYPH</name>
<dbReference type="Proteomes" id="UP000310754">
    <property type="component" value="Unassembled WGS sequence"/>
</dbReference>
<dbReference type="InterPro" id="IPR014543">
    <property type="entry name" value="UCP028291"/>
</dbReference>
<dbReference type="Gene3D" id="2.40.30.10">
    <property type="entry name" value="Translation factors"/>
    <property type="match status" value="1"/>
</dbReference>
<dbReference type="SUPFAM" id="SSF63380">
    <property type="entry name" value="Riboflavin synthase domain-like"/>
    <property type="match status" value="1"/>
</dbReference>
<keyword evidence="4" id="KW-1185">Reference proteome</keyword>
<dbReference type="InterPro" id="IPR017927">
    <property type="entry name" value="FAD-bd_FR_type"/>
</dbReference>
<dbReference type="GO" id="GO:0016491">
    <property type="term" value="F:oxidoreductase activity"/>
    <property type="evidence" value="ECO:0007669"/>
    <property type="project" value="InterPro"/>
</dbReference>
<feature type="domain" description="FAD-binding FR-type" evidence="2">
    <location>
        <begin position="123"/>
        <end position="241"/>
    </location>
</feature>
<dbReference type="Gene3D" id="3.30.310.50">
    <property type="entry name" value="Alpha-D-phosphohexomutase, C-terminal domain"/>
    <property type="match status" value="1"/>
</dbReference>
<comment type="similarity">
    <text evidence="1">Belongs to the SIP oxidoreductase family.</text>
</comment>
<dbReference type="InterPro" id="IPR017938">
    <property type="entry name" value="Riboflavin_synthase-like_b-brl"/>
</dbReference>
<dbReference type="InterPro" id="IPR013113">
    <property type="entry name" value="SIP_FAD-bd"/>
</dbReference>
<evidence type="ECO:0000259" key="2">
    <source>
        <dbReference type="PROSITE" id="PS51384"/>
    </source>
</evidence>
<evidence type="ECO:0000313" key="4">
    <source>
        <dbReference type="Proteomes" id="UP000310754"/>
    </source>
</evidence>
<dbReference type="InterPro" id="IPR007037">
    <property type="entry name" value="SIP_rossman_dom"/>
</dbReference>
<comment type="caution">
    <text evidence="3">The sequence shown here is derived from an EMBL/GenBank/DDBJ whole genome shotgun (WGS) entry which is preliminary data.</text>
</comment>
<reference evidence="3 4" key="1">
    <citation type="submission" date="2019-04" db="EMBL/GenBank/DDBJ databases">
        <title>Rhizobium terrae sp. nov., isolated from a paddy soil.</title>
        <authorList>
            <person name="Lin S.-Y."/>
            <person name="Hameed A."/>
            <person name="Huang H.-I."/>
            <person name="Young C.-C."/>
        </authorList>
    </citation>
    <scope>NUCLEOTIDE SEQUENCE [LARGE SCALE GENOMIC DNA]</scope>
    <source>
        <strain evidence="3 4">CC-HIH110</strain>
    </source>
</reference>
<dbReference type="RefSeq" id="WP_190236121.1">
    <property type="nucleotide sequence ID" value="NZ_SSOA01000005.1"/>
</dbReference>
<dbReference type="Pfam" id="PF08021">
    <property type="entry name" value="FAD_binding_9"/>
    <property type="match status" value="1"/>
</dbReference>
<dbReference type="PROSITE" id="PS51384">
    <property type="entry name" value="FAD_FR"/>
    <property type="match status" value="1"/>
</dbReference>